<accession>A0ABP0NFB2</accession>
<gene>
    <name evidence="2" type="ORF">CCMP2556_LOCUS30605</name>
</gene>
<dbReference type="Proteomes" id="UP001642484">
    <property type="component" value="Unassembled WGS sequence"/>
</dbReference>
<evidence type="ECO:0000256" key="1">
    <source>
        <dbReference type="SAM" id="MobiDB-lite"/>
    </source>
</evidence>
<protein>
    <recommendedName>
        <fullName evidence="4">C2H2-type domain-containing protein</fullName>
    </recommendedName>
</protein>
<keyword evidence="3" id="KW-1185">Reference proteome</keyword>
<feature type="region of interest" description="Disordered" evidence="1">
    <location>
        <begin position="1"/>
        <end position="46"/>
    </location>
</feature>
<feature type="compositionally biased region" description="Acidic residues" evidence="1">
    <location>
        <begin position="22"/>
        <end position="36"/>
    </location>
</feature>
<comment type="caution">
    <text evidence="2">The sequence shown here is derived from an EMBL/GenBank/DDBJ whole genome shotgun (WGS) entry which is preliminary data.</text>
</comment>
<sequence>MAPKPTQKETENDKEKEKDSDAEAEESESDVPDGECAECGQVFNTPDEEKHEAIDVRHFTETKDSTFCDIYQDWVGWEGKWMAIADYINEKVTDPAQKKKLRTHAQKKNYCEKAPW</sequence>
<evidence type="ECO:0008006" key="4">
    <source>
        <dbReference type="Google" id="ProtNLM"/>
    </source>
</evidence>
<name>A0ABP0NFB2_9DINO</name>
<organism evidence="2 3">
    <name type="scientific">Durusdinium trenchii</name>
    <dbReference type="NCBI Taxonomy" id="1381693"/>
    <lineage>
        <taxon>Eukaryota</taxon>
        <taxon>Sar</taxon>
        <taxon>Alveolata</taxon>
        <taxon>Dinophyceae</taxon>
        <taxon>Suessiales</taxon>
        <taxon>Symbiodiniaceae</taxon>
        <taxon>Durusdinium</taxon>
    </lineage>
</organism>
<dbReference type="EMBL" id="CAXAMN010021692">
    <property type="protein sequence ID" value="CAK9062241.1"/>
    <property type="molecule type" value="Genomic_DNA"/>
</dbReference>
<feature type="compositionally biased region" description="Basic and acidic residues" evidence="1">
    <location>
        <begin position="1"/>
        <end position="21"/>
    </location>
</feature>
<proteinExistence type="predicted"/>
<reference evidence="2 3" key="1">
    <citation type="submission" date="2024-02" db="EMBL/GenBank/DDBJ databases">
        <authorList>
            <person name="Chen Y."/>
            <person name="Shah S."/>
            <person name="Dougan E. K."/>
            <person name="Thang M."/>
            <person name="Chan C."/>
        </authorList>
    </citation>
    <scope>NUCLEOTIDE SEQUENCE [LARGE SCALE GENOMIC DNA]</scope>
</reference>
<evidence type="ECO:0000313" key="2">
    <source>
        <dbReference type="EMBL" id="CAK9062241.1"/>
    </source>
</evidence>
<evidence type="ECO:0000313" key="3">
    <source>
        <dbReference type="Proteomes" id="UP001642484"/>
    </source>
</evidence>